<reference evidence="3" key="3">
    <citation type="submission" date="2014-09" db="EMBL/GenBank/DDBJ databases">
        <authorList>
            <person name="Magalhaes I.L.F."/>
            <person name="Oliveira U."/>
            <person name="Santos F.R."/>
            <person name="Vidigal T.H.D.A."/>
            <person name="Brescovit A.D."/>
            <person name="Santos A.J."/>
        </authorList>
    </citation>
    <scope>NUCLEOTIDE SEQUENCE</scope>
</reference>
<sequence>MVKDKTSSKNKKCRCVIKSHKGYCTQYVRCPHMPSKHDINQEELARRQYFQLLCSMKGNQSALPDITDEWYEDEEEEEEPIGPLKRITCHGKIAKRPERSYVHSFLAEVWSLLTPEMITRLKEMLMTEFNMSSEEAEQFIKDQRAKTILNDPEGKKVKGFVVRRGKKCVGIRHYYSSQFNKIVSAKLADYLVASLSARRTKNQRKISEFFLKNLCDITGEKFTLQYPKTLAHKMMVFGTDTVAGWLADRVAEAEDLIRDDRAVEEMKAAKKKKEKEKKKETDKQAKKEGNKQTKNDATKKEKQ</sequence>
<dbReference type="EMBL" id="GBHO01013566">
    <property type="protein sequence ID" value="JAG30038.1"/>
    <property type="molecule type" value="Transcribed_RNA"/>
</dbReference>
<accession>A0A0A9YG06</accession>
<feature type="compositionally biased region" description="Basic and acidic residues" evidence="1">
    <location>
        <begin position="277"/>
        <end position="303"/>
    </location>
</feature>
<reference evidence="2" key="2">
    <citation type="submission" date="2014-07" db="EMBL/GenBank/DDBJ databases">
        <authorList>
            <person name="Hull J."/>
        </authorList>
    </citation>
    <scope>NUCLEOTIDE SEQUENCE</scope>
</reference>
<evidence type="ECO:0000313" key="2">
    <source>
        <dbReference type="EMBL" id="JAG30038.1"/>
    </source>
</evidence>
<reference evidence="2" key="1">
    <citation type="journal article" date="2014" name="PLoS ONE">
        <title>Transcriptome-Based Identification of ABC Transporters in the Western Tarnished Plant Bug Lygus hesperus.</title>
        <authorList>
            <person name="Hull J.J."/>
            <person name="Chaney K."/>
            <person name="Geib S.M."/>
            <person name="Fabrick J.A."/>
            <person name="Brent C.S."/>
            <person name="Walsh D."/>
            <person name="Lavine L.C."/>
        </authorList>
    </citation>
    <scope>NUCLEOTIDE SEQUENCE</scope>
</reference>
<protein>
    <submittedName>
        <fullName evidence="2">Uncharacterized protein</fullName>
    </submittedName>
</protein>
<dbReference type="EMBL" id="GBRD01016700">
    <property type="protein sequence ID" value="JAG49127.1"/>
    <property type="molecule type" value="Transcribed_RNA"/>
</dbReference>
<name>A0A0A9YG06_LYGHE</name>
<proteinExistence type="predicted"/>
<evidence type="ECO:0000256" key="1">
    <source>
        <dbReference type="SAM" id="MobiDB-lite"/>
    </source>
</evidence>
<organism evidence="2">
    <name type="scientific">Lygus hesperus</name>
    <name type="common">Western plant bug</name>
    <dbReference type="NCBI Taxonomy" id="30085"/>
    <lineage>
        <taxon>Eukaryota</taxon>
        <taxon>Metazoa</taxon>
        <taxon>Ecdysozoa</taxon>
        <taxon>Arthropoda</taxon>
        <taxon>Hexapoda</taxon>
        <taxon>Insecta</taxon>
        <taxon>Pterygota</taxon>
        <taxon>Neoptera</taxon>
        <taxon>Paraneoptera</taxon>
        <taxon>Hemiptera</taxon>
        <taxon>Heteroptera</taxon>
        <taxon>Panheteroptera</taxon>
        <taxon>Cimicomorpha</taxon>
        <taxon>Miridae</taxon>
        <taxon>Mirini</taxon>
        <taxon>Lygus</taxon>
    </lineage>
</organism>
<dbReference type="AlphaFoldDB" id="A0A0A9YG06"/>
<evidence type="ECO:0000313" key="3">
    <source>
        <dbReference type="EMBL" id="JAG49127.1"/>
    </source>
</evidence>
<gene>
    <name evidence="2" type="ORF">CM83_6566</name>
</gene>
<feature type="region of interest" description="Disordered" evidence="1">
    <location>
        <begin position="265"/>
        <end position="303"/>
    </location>
</feature>